<dbReference type="Pfam" id="PF00384">
    <property type="entry name" value="Molybdopterin"/>
    <property type="match status" value="1"/>
</dbReference>
<gene>
    <name evidence="6" type="ORF">ABI_06780</name>
</gene>
<dbReference type="InterPro" id="IPR009010">
    <property type="entry name" value="Asp_de-COase-like_dom_sf"/>
</dbReference>
<keyword evidence="3" id="KW-0411">Iron-sulfur</keyword>
<keyword evidence="1" id="KW-0479">Metal-binding</keyword>
<dbReference type="SUPFAM" id="SSF53706">
    <property type="entry name" value="Formate dehydrogenase/DMSO reductase, domains 1-3"/>
    <property type="match status" value="1"/>
</dbReference>
<keyword evidence="2" id="KW-0408">Iron</keyword>
<dbReference type="Gene3D" id="2.40.40.20">
    <property type="match status" value="1"/>
</dbReference>
<evidence type="ECO:0000259" key="5">
    <source>
        <dbReference type="Pfam" id="PF01568"/>
    </source>
</evidence>
<dbReference type="RefSeq" id="WP_006271419.1">
    <property type="nucleotide sequence ID" value="NZ_GL883077.1"/>
</dbReference>
<dbReference type="eggNOG" id="COG0243">
    <property type="taxonomic scope" value="Bacteria"/>
</dbReference>
<dbReference type="STRING" id="715226.ABI_06780"/>
<dbReference type="AlphaFoldDB" id="F4QL21"/>
<dbReference type="NCBIfam" id="TIGR01701">
    <property type="entry name" value="Fdhalpha-like"/>
    <property type="match status" value="1"/>
</dbReference>
<evidence type="ECO:0000256" key="2">
    <source>
        <dbReference type="ARBA" id="ARBA00023004"/>
    </source>
</evidence>
<sequence length="720" mass="77413">MSKPVVGGGPKKVLYALQTATKIGLKSTAKALTAKNTCKACGLGMGGQKGGMTNEAGDFPSVCNKSIQAQSTDIQPGIPIEVLTHPLSDLRELDGHELEHLGRLATPLYKPAGADRFEAIGWDAALDLAGARMRATAPDRSFFYSSGRSSNEAGFILQLLARAWGTNNVNNCSYYCHQATGVGLGTTIGTGTSTVELEDLDRCDFIFVIGANPASNHPRFIHKLKAIRDRGGEVVIINPAREAGLVRFALPKSVKSMVTGGDWIASDYLQPRIGSDLAVLKGLAKAVLVAADGDFIAAHTTGFEAFLADIEATSWDEIECRTGLGRADLERVAGLYAKAGSAVFAWGMGITHHLNGCDNVEYIANLAMLRGQIGRPGAGLLPLRGHSNVQGIGTIGVKPVLAREVLARMEQAFGITLPQGGGMDTMACMQAAQRGEIDAAVLMGGNLFEANPDSAFALEAMGRIGFKLYLTTTLNRGHVHGIGDGEALILPVTARDEEWQPTTQESMFNFVRLSDGGIHRFDGVRPESDILCDLAQRLMPDSPVDFVAFKQHRTIREAIARIVPGMEDLADIDVARQEFHVRGRLMHTPLFHTIDGKGRFVFRPLPPAEPAPLLLTTVRSEGQFNTIIYEYTDSYRGGIDRNSVMLHADDLAQRGLQDGDVVTLESDHGRMDGVTVRAFDIAKGSVMAYYPEANVLVGTAVDPRSKTPAFKATPVRIVPR</sequence>
<dbReference type="GO" id="GO:0030151">
    <property type="term" value="F:molybdenum ion binding"/>
    <property type="evidence" value="ECO:0007669"/>
    <property type="project" value="InterPro"/>
</dbReference>
<dbReference type="InterPro" id="IPR010046">
    <property type="entry name" value="Mopterin_OxRdtse_a_bac"/>
</dbReference>
<dbReference type="InterPro" id="IPR050123">
    <property type="entry name" value="Prok_molybdopt-oxidoreductase"/>
</dbReference>
<dbReference type="Proteomes" id="UP000006512">
    <property type="component" value="Unassembled WGS sequence"/>
</dbReference>
<protein>
    <submittedName>
        <fullName evidence="6">Molybdopterin dinucleotide binding domain protein</fullName>
    </submittedName>
</protein>
<dbReference type="SUPFAM" id="SSF50692">
    <property type="entry name" value="ADC-like"/>
    <property type="match status" value="1"/>
</dbReference>
<evidence type="ECO:0000256" key="3">
    <source>
        <dbReference type="ARBA" id="ARBA00023014"/>
    </source>
</evidence>
<dbReference type="GO" id="GO:0051539">
    <property type="term" value="F:4 iron, 4 sulfur cluster binding"/>
    <property type="evidence" value="ECO:0007669"/>
    <property type="project" value="InterPro"/>
</dbReference>
<dbReference type="EMBL" id="GL883077">
    <property type="protein sequence ID" value="EGF92244.1"/>
    <property type="molecule type" value="Genomic_DNA"/>
</dbReference>
<dbReference type="HOGENOM" id="CLU_000422_16_1_5"/>
<dbReference type="Gene3D" id="3.40.50.740">
    <property type="match status" value="1"/>
</dbReference>
<evidence type="ECO:0000313" key="7">
    <source>
        <dbReference type="Proteomes" id="UP000006512"/>
    </source>
</evidence>
<dbReference type="GO" id="GO:0016020">
    <property type="term" value="C:membrane"/>
    <property type="evidence" value="ECO:0007669"/>
    <property type="project" value="TreeGrafter"/>
</dbReference>
<keyword evidence="7" id="KW-1185">Reference proteome</keyword>
<organism evidence="6 7">
    <name type="scientific">Asticcacaulis biprosthecium C19</name>
    <dbReference type="NCBI Taxonomy" id="715226"/>
    <lineage>
        <taxon>Bacteria</taxon>
        <taxon>Pseudomonadati</taxon>
        <taxon>Pseudomonadota</taxon>
        <taxon>Alphaproteobacteria</taxon>
        <taxon>Caulobacterales</taxon>
        <taxon>Caulobacteraceae</taxon>
        <taxon>Asticcacaulis</taxon>
    </lineage>
</organism>
<feature type="domain" description="Molybdopterin dinucleotide-binding" evidence="5">
    <location>
        <begin position="613"/>
        <end position="714"/>
    </location>
</feature>
<dbReference type="GO" id="GO:0043546">
    <property type="term" value="F:molybdopterin cofactor binding"/>
    <property type="evidence" value="ECO:0007669"/>
    <property type="project" value="InterPro"/>
</dbReference>
<dbReference type="GO" id="GO:0045333">
    <property type="term" value="P:cellular respiration"/>
    <property type="evidence" value="ECO:0007669"/>
    <property type="project" value="UniProtKB-ARBA"/>
</dbReference>
<dbReference type="Pfam" id="PF01568">
    <property type="entry name" value="Molydop_binding"/>
    <property type="match status" value="1"/>
</dbReference>
<name>F4QL21_9CAUL</name>
<dbReference type="Gene3D" id="3.40.228.10">
    <property type="entry name" value="Dimethylsulfoxide Reductase, domain 2"/>
    <property type="match status" value="1"/>
</dbReference>
<dbReference type="PANTHER" id="PTHR43105">
    <property type="entry name" value="RESPIRATORY NITRATE REDUCTASE"/>
    <property type="match status" value="1"/>
</dbReference>
<evidence type="ECO:0000259" key="4">
    <source>
        <dbReference type="Pfam" id="PF00384"/>
    </source>
</evidence>
<evidence type="ECO:0000313" key="6">
    <source>
        <dbReference type="EMBL" id="EGF92244.1"/>
    </source>
</evidence>
<accession>F4QL21</accession>
<evidence type="ECO:0000256" key="1">
    <source>
        <dbReference type="ARBA" id="ARBA00022723"/>
    </source>
</evidence>
<dbReference type="GO" id="GO:1990204">
    <property type="term" value="C:oxidoreductase complex"/>
    <property type="evidence" value="ECO:0007669"/>
    <property type="project" value="UniProtKB-ARBA"/>
</dbReference>
<feature type="domain" description="Molybdopterin oxidoreductase" evidence="4">
    <location>
        <begin position="103"/>
        <end position="455"/>
    </location>
</feature>
<dbReference type="GO" id="GO:0008863">
    <property type="term" value="F:formate dehydrogenase (NAD+) activity"/>
    <property type="evidence" value="ECO:0007669"/>
    <property type="project" value="InterPro"/>
</dbReference>
<dbReference type="InterPro" id="IPR006656">
    <property type="entry name" value="Mopterin_OxRdtase"/>
</dbReference>
<reference evidence="7" key="1">
    <citation type="submission" date="2011-03" db="EMBL/GenBank/DDBJ databases">
        <title>Draft genome sequence of Brevundimonas diminuta.</title>
        <authorList>
            <person name="Brown P.J.B."/>
            <person name="Buechlein A."/>
            <person name="Hemmerich C."/>
            <person name="Brun Y.V."/>
        </authorList>
    </citation>
    <scope>NUCLEOTIDE SEQUENCE [LARGE SCALE GENOMIC DNA]</scope>
    <source>
        <strain evidence="7">C19</strain>
    </source>
</reference>
<dbReference type="PANTHER" id="PTHR43105:SF4">
    <property type="entry name" value="PROTEIN YDEP"/>
    <property type="match status" value="1"/>
</dbReference>
<proteinExistence type="predicted"/>
<dbReference type="PIRSF" id="PIRSF000144">
    <property type="entry name" value="CbbBc"/>
    <property type="match status" value="1"/>
</dbReference>
<dbReference type="OrthoDB" id="5287431at2"/>
<dbReference type="InterPro" id="IPR006657">
    <property type="entry name" value="MoPterin_dinucl-bd_dom"/>
</dbReference>